<evidence type="ECO:0000256" key="9">
    <source>
        <dbReference type="ARBA" id="ARBA00023242"/>
    </source>
</evidence>
<dbReference type="EMBL" id="HBUF01546503">
    <property type="protein sequence ID" value="CAG6757185.1"/>
    <property type="molecule type" value="Transcribed_RNA"/>
</dbReference>
<accession>A0A8D8LSF8</accession>
<evidence type="ECO:0000256" key="10">
    <source>
        <dbReference type="PROSITE-ProRule" id="PRU00042"/>
    </source>
</evidence>
<keyword evidence="6" id="KW-0805">Transcription regulation</keyword>
<feature type="domain" description="C2H2-type" evidence="11">
    <location>
        <begin position="35"/>
        <end position="62"/>
    </location>
</feature>
<keyword evidence="3" id="KW-0677">Repeat</keyword>
<dbReference type="GO" id="GO:0005634">
    <property type="term" value="C:nucleus"/>
    <property type="evidence" value="ECO:0007669"/>
    <property type="project" value="UniProtKB-SubCell"/>
</dbReference>
<keyword evidence="2" id="KW-0479">Metal-binding</keyword>
<dbReference type="GO" id="GO:0000978">
    <property type="term" value="F:RNA polymerase II cis-regulatory region sequence-specific DNA binding"/>
    <property type="evidence" value="ECO:0007669"/>
    <property type="project" value="TreeGrafter"/>
</dbReference>
<evidence type="ECO:0000256" key="8">
    <source>
        <dbReference type="ARBA" id="ARBA00023163"/>
    </source>
</evidence>
<keyword evidence="8" id="KW-0804">Transcription</keyword>
<dbReference type="EMBL" id="HBUF01029840">
    <property type="protein sequence ID" value="CAG6614275.1"/>
    <property type="molecule type" value="Transcribed_RNA"/>
</dbReference>
<dbReference type="SUPFAM" id="SSF57667">
    <property type="entry name" value="beta-beta-alpha zinc fingers"/>
    <property type="match status" value="1"/>
</dbReference>
<dbReference type="EMBL" id="HBUF01230453">
    <property type="protein sequence ID" value="CAG6673127.1"/>
    <property type="molecule type" value="Transcribed_RNA"/>
</dbReference>
<organism evidence="12">
    <name type="scientific">Cacopsylla melanoneura</name>
    <dbReference type="NCBI Taxonomy" id="428564"/>
    <lineage>
        <taxon>Eukaryota</taxon>
        <taxon>Metazoa</taxon>
        <taxon>Ecdysozoa</taxon>
        <taxon>Arthropoda</taxon>
        <taxon>Hexapoda</taxon>
        <taxon>Insecta</taxon>
        <taxon>Pterygota</taxon>
        <taxon>Neoptera</taxon>
        <taxon>Paraneoptera</taxon>
        <taxon>Hemiptera</taxon>
        <taxon>Sternorrhyncha</taxon>
        <taxon>Psylloidea</taxon>
        <taxon>Psyllidae</taxon>
        <taxon>Psyllinae</taxon>
        <taxon>Cacopsylla</taxon>
    </lineage>
</organism>
<dbReference type="InterPro" id="IPR051497">
    <property type="entry name" value="Dev/Hematopoietic_TF"/>
</dbReference>
<evidence type="ECO:0000256" key="1">
    <source>
        <dbReference type="ARBA" id="ARBA00004123"/>
    </source>
</evidence>
<dbReference type="EMBL" id="HBUF01406556">
    <property type="protein sequence ID" value="CAG6738172.1"/>
    <property type="molecule type" value="Transcribed_RNA"/>
</dbReference>
<dbReference type="GO" id="GO:0003700">
    <property type="term" value="F:DNA-binding transcription factor activity"/>
    <property type="evidence" value="ECO:0007669"/>
    <property type="project" value="TreeGrafter"/>
</dbReference>
<name>A0A8D8LSF8_9HEMI</name>
<evidence type="ECO:0000259" key="11">
    <source>
        <dbReference type="PROSITE" id="PS50157"/>
    </source>
</evidence>
<comment type="subcellular location">
    <subcellularLocation>
        <location evidence="1">Nucleus</location>
    </subcellularLocation>
</comment>
<evidence type="ECO:0000256" key="3">
    <source>
        <dbReference type="ARBA" id="ARBA00022737"/>
    </source>
</evidence>
<dbReference type="EMBL" id="HBUF01029842">
    <property type="protein sequence ID" value="CAG6614277.1"/>
    <property type="molecule type" value="Transcribed_RNA"/>
</dbReference>
<feature type="domain" description="C2H2-type" evidence="11">
    <location>
        <begin position="63"/>
        <end position="90"/>
    </location>
</feature>
<keyword evidence="4 10" id="KW-0863">Zinc-finger</keyword>
<dbReference type="EMBL" id="HBUF01546504">
    <property type="protein sequence ID" value="CAG6757186.1"/>
    <property type="molecule type" value="Transcribed_RNA"/>
</dbReference>
<protein>
    <submittedName>
        <fullName evidence="12">RE1-silencing transcription factor</fullName>
    </submittedName>
</protein>
<dbReference type="GO" id="GO:0008270">
    <property type="term" value="F:zinc ion binding"/>
    <property type="evidence" value="ECO:0007669"/>
    <property type="project" value="UniProtKB-KW"/>
</dbReference>
<dbReference type="PANTHER" id="PTHR45993:SF10">
    <property type="entry name" value="ZINC FINGER PROTEIN 208 ISOFORM X1-RELATED"/>
    <property type="match status" value="1"/>
</dbReference>
<dbReference type="GO" id="GO:0006357">
    <property type="term" value="P:regulation of transcription by RNA polymerase II"/>
    <property type="evidence" value="ECO:0007669"/>
    <property type="project" value="TreeGrafter"/>
</dbReference>
<evidence type="ECO:0000256" key="4">
    <source>
        <dbReference type="ARBA" id="ARBA00022771"/>
    </source>
</evidence>
<dbReference type="PROSITE" id="PS50157">
    <property type="entry name" value="ZINC_FINGER_C2H2_2"/>
    <property type="match status" value="2"/>
</dbReference>
<keyword evidence="5" id="KW-0862">Zinc</keyword>
<proteinExistence type="predicted"/>
<evidence type="ECO:0000256" key="6">
    <source>
        <dbReference type="ARBA" id="ARBA00023015"/>
    </source>
</evidence>
<dbReference type="Gene3D" id="3.30.160.60">
    <property type="entry name" value="Classic Zinc Finger"/>
    <property type="match status" value="2"/>
</dbReference>
<keyword evidence="7" id="KW-0238">DNA-binding</keyword>
<evidence type="ECO:0000256" key="7">
    <source>
        <dbReference type="ARBA" id="ARBA00023125"/>
    </source>
</evidence>
<keyword evidence="9" id="KW-0539">Nucleus</keyword>
<sequence length="153" mass="17723">MCQYCKRHIRSSCSDIAEHSKTCKHVQRPDESYKFVCFLCNYHSKRSDNMKNHIRRHIGEKPYECPHCMYCTSQSSHLKVHIRSHTGERPYTCSICLFGSTNLAGIKYHCLTTGHGDRQSFLRLKGSKNCIGKTSEIALNEIKPFGLNQYFEN</sequence>
<evidence type="ECO:0000313" key="12">
    <source>
        <dbReference type="EMBL" id="CAG6614276.1"/>
    </source>
</evidence>
<dbReference type="SMART" id="SM00355">
    <property type="entry name" value="ZnF_C2H2"/>
    <property type="match status" value="3"/>
</dbReference>
<dbReference type="EMBL" id="HBUF01230452">
    <property type="protein sequence ID" value="CAG6673125.1"/>
    <property type="molecule type" value="Transcribed_RNA"/>
</dbReference>
<dbReference type="InterPro" id="IPR036236">
    <property type="entry name" value="Znf_C2H2_sf"/>
</dbReference>
<evidence type="ECO:0000256" key="2">
    <source>
        <dbReference type="ARBA" id="ARBA00022723"/>
    </source>
</evidence>
<dbReference type="FunFam" id="3.30.160.60:FF:000064">
    <property type="entry name" value="Early growth response protein 3"/>
    <property type="match status" value="1"/>
</dbReference>
<dbReference type="InterPro" id="IPR013087">
    <property type="entry name" value="Znf_C2H2_type"/>
</dbReference>
<reference evidence="12" key="1">
    <citation type="submission" date="2021-05" db="EMBL/GenBank/DDBJ databases">
        <authorList>
            <person name="Alioto T."/>
            <person name="Alioto T."/>
            <person name="Gomez Garrido J."/>
        </authorList>
    </citation>
    <scope>NUCLEOTIDE SEQUENCE</scope>
</reference>
<dbReference type="AlphaFoldDB" id="A0A8D8LSF8"/>
<evidence type="ECO:0000256" key="5">
    <source>
        <dbReference type="ARBA" id="ARBA00022833"/>
    </source>
</evidence>
<dbReference type="EMBL" id="HBUF01230454">
    <property type="protein sequence ID" value="CAG6673130.1"/>
    <property type="molecule type" value="Transcribed_RNA"/>
</dbReference>
<dbReference type="PANTHER" id="PTHR45993">
    <property type="entry name" value="B-CELL LYMPHOMA/LEUKEMIA 11"/>
    <property type="match status" value="1"/>
</dbReference>
<dbReference type="EMBL" id="HBUF01029841">
    <property type="protein sequence ID" value="CAG6614276.1"/>
    <property type="molecule type" value="Transcribed_RNA"/>
</dbReference>